<evidence type="ECO:0000313" key="2">
    <source>
        <dbReference type="Proteomes" id="UP001432027"/>
    </source>
</evidence>
<comment type="caution">
    <text evidence="1">The sequence shown here is derived from an EMBL/GenBank/DDBJ whole genome shotgun (WGS) entry which is preliminary data.</text>
</comment>
<proteinExistence type="predicted"/>
<evidence type="ECO:0000313" key="1">
    <source>
        <dbReference type="EMBL" id="GMT01897.1"/>
    </source>
</evidence>
<feature type="non-terminal residue" evidence="1">
    <location>
        <position position="1"/>
    </location>
</feature>
<dbReference type="EMBL" id="BTSX01000005">
    <property type="protein sequence ID" value="GMT01897.1"/>
    <property type="molecule type" value="Genomic_DNA"/>
</dbReference>
<reference evidence="1" key="1">
    <citation type="submission" date="2023-10" db="EMBL/GenBank/DDBJ databases">
        <title>Genome assembly of Pristionchus species.</title>
        <authorList>
            <person name="Yoshida K."/>
            <person name="Sommer R.J."/>
        </authorList>
    </citation>
    <scope>NUCLEOTIDE SEQUENCE</scope>
    <source>
        <strain evidence="1">RS0144</strain>
    </source>
</reference>
<protein>
    <submittedName>
        <fullName evidence="1">Uncharacterized protein</fullName>
    </submittedName>
</protein>
<name>A0AAV5U545_9BILA</name>
<dbReference type="AlphaFoldDB" id="A0AAV5U545"/>
<dbReference type="Proteomes" id="UP001432027">
    <property type="component" value="Unassembled WGS sequence"/>
</dbReference>
<keyword evidence="2" id="KW-1185">Reference proteome</keyword>
<sequence>QLVVLLGGLHRDLQREDAVLGTHDHSLYGIFPQRNAISLGGCIGVEEIDGFQDGVQLVFYFKTSLPSLRVS</sequence>
<accession>A0AAV5U545</accession>
<feature type="non-terminal residue" evidence="1">
    <location>
        <position position="71"/>
    </location>
</feature>
<organism evidence="1 2">
    <name type="scientific">Pristionchus entomophagus</name>
    <dbReference type="NCBI Taxonomy" id="358040"/>
    <lineage>
        <taxon>Eukaryota</taxon>
        <taxon>Metazoa</taxon>
        <taxon>Ecdysozoa</taxon>
        <taxon>Nematoda</taxon>
        <taxon>Chromadorea</taxon>
        <taxon>Rhabditida</taxon>
        <taxon>Rhabditina</taxon>
        <taxon>Diplogasteromorpha</taxon>
        <taxon>Diplogasteroidea</taxon>
        <taxon>Neodiplogasteridae</taxon>
        <taxon>Pristionchus</taxon>
    </lineage>
</organism>
<gene>
    <name evidence="1" type="ORF">PENTCL1PPCAC_24071</name>
</gene>